<gene>
    <name evidence="4" type="ORF">WBA_LOCUS2641</name>
</gene>
<dbReference type="NCBIfam" id="NF041497">
    <property type="entry name" value="MobV"/>
    <property type="match status" value="1"/>
</dbReference>
<feature type="region of interest" description="Disordered" evidence="2">
    <location>
        <begin position="1"/>
        <end position="71"/>
    </location>
</feature>
<organism evidence="4 5">
    <name type="scientific">Wuchereria bancrofti</name>
    <dbReference type="NCBI Taxonomy" id="6293"/>
    <lineage>
        <taxon>Eukaryota</taxon>
        <taxon>Metazoa</taxon>
        <taxon>Ecdysozoa</taxon>
        <taxon>Nematoda</taxon>
        <taxon>Chromadorea</taxon>
        <taxon>Rhabditida</taxon>
        <taxon>Spirurina</taxon>
        <taxon>Spiruromorpha</taxon>
        <taxon>Filarioidea</taxon>
        <taxon>Onchocercidae</taxon>
        <taxon>Wuchereria</taxon>
    </lineage>
</organism>
<dbReference type="InterPro" id="IPR050678">
    <property type="entry name" value="DNA_Partitioning_ATPase"/>
</dbReference>
<evidence type="ECO:0000313" key="5">
    <source>
        <dbReference type="Proteomes" id="UP000270924"/>
    </source>
</evidence>
<keyword evidence="5" id="KW-1185">Reference proteome</keyword>
<dbReference type="InterPro" id="IPR002586">
    <property type="entry name" value="CobQ/CobB/MinD/ParA_Nub-bd_dom"/>
</dbReference>
<dbReference type="Gene3D" id="3.40.50.300">
    <property type="entry name" value="P-loop containing nucleotide triphosphate hydrolases"/>
    <property type="match status" value="1"/>
</dbReference>
<sequence>MAVDGLAAADGLSAPCGRGARTDGPRHHAVQGQARALDDHRPGEPSRRPGPSGRVARPVWPGNPIRQSPRKRALKWSAAPASALTLGLGESCFDRREARPSLLPLCCGDLAERGFSAYGQACDALHAFPGSQPGGTDEGAGVQTLPIVGGKADFPGSAPGGRACLEAQRKDRLARPGRPLADFLLPAALALLSVILNSSVLALGVGVLCCWNDCALQLGKHRACCCGVALSDIADDFSEVFACGGTPEDGQHGAGSGSVETWPRGLDLAAVPAVIACRFSLGAELGNDGGQLCAHGRAYGVFRVSLADFALSRPPMVAAWLLPSGPNEPWNKGLRWLLLHRHADGMPYAILRTAKLKSMGEIAGSLSHTYRTRETPNADPSRASLNEHHGGSDPATVRAAIRARIPEKHRKDAVLCVEYFVGASPEFFDSGGDADAYFAGAVKWLQERHGAENLVAWSIHRDETSPHLVGYVVPLDSAGKLNAKQFLGGKAKLSAMQTDFASRVGAAVGLERGIEGSKATHTSIRQYYQALNRPDFKHGRLSAETLQPKVLEKRLLTKTVESPEQVAERLTRAVQAYYGPAITAGSTAALEKRRAAEMAKTAKAKDQALREARAQLEAERARLADLRALFLDGLTPEQQQALAAQAANQRRENWVAAEAKRRAEALAELARKAAGAALVFARRGVRAIEEAAGRWRSVDWGKVEQETVREAVAEHGRRMSETVGALLDHSPGHAGTSREQAAEILAEVARREASQPQRQRQRAEPTRDYGPVLSLCAITSNGTFGGHTMKVIAVLNQKGGAGKTTIATHLARAIQLDGQDVLLVDSDPQGSARDWAAVREDQPVTVVGIDRPTIERDLKNLAKKDVVVIDGAPQAADLAVSAIKAADFVLIPVQPSPYDIWATADLVELVKQRIEITDGRLRAAFVVSRAIKGTKIGAEVSAALEGYGLPVLDTRVIQRVVYPGTAASGSTVLDAEPAGDAAAEIRALAAEIMAALG</sequence>
<dbReference type="EMBL" id="UYWW01000761">
    <property type="protein sequence ID" value="VDM09255.1"/>
    <property type="molecule type" value="Genomic_DNA"/>
</dbReference>
<dbReference type="Proteomes" id="UP000270924">
    <property type="component" value="Unassembled WGS sequence"/>
</dbReference>
<reference evidence="4 5" key="1">
    <citation type="submission" date="2018-11" db="EMBL/GenBank/DDBJ databases">
        <authorList>
            <consortium name="Pathogen Informatics"/>
        </authorList>
    </citation>
    <scope>NUCLEOTIDE SEQUENCE [LARGE SCALE GENOMIC DNA]</scope>
</reference>
<dbReference type="NCBIfam" id="NF041546">
    <property type="entry name" value="ParA_partition"/>
    <property type="match status" value="1"/>
</dbReference>
<feature type="compositionally biased region" description="Low complexity" evidence="2">
    <location>
        <begin position="49"/>
        <end position="59"/>
    </location>
</feature>
<dbReference type="OrthoDB" id="5866629at2759"/>
<dbReference type="CDD" id="cd17242">
    <property type="entry name" value="MobM_relaxase"/>
    <property type="match status" value="1"/>
</dbReference>
<dbReference type="InterPro" id="IPR048089">
    <property type="entry name" value="McdA"/>
</dbReference>
<evidence type="ECO:0000256" key="2">
    <source>
        <dbReference type="SAM" id="MobiDB-lite"/>
    </source>
</evidence>
<dbReference type="Pfam" id="PF01076">
    <property type="entry name" value="Mob_Pre"/>
    <property type="match status" value="1"/>
</dbReference>
<evidence type="ECO:0000256" key="1">
    <source>
        <dbReference type="SAM" id="Coils"/>
    </source>
</evidence>
<feature type="coiled-coil region" evidence="1">
    <location>
        <begin position="599"/>
        <end position="629"/>
    </location>
</feature>
<name>A0A3P7FIS0_WUCBA</name>
<dbReference type="SUPFAM" id="SSF52540">
    <property type="entry name" value="P-loop containing nucleoside triphosphate hydrolases"/>
    <property type="match status" value="1"/>
</dbReference>
<dbReference type="Pfam" id="PF01656">
    <property type="entry name" value="CbiA"/>
    <property type="match status" value="1"/>
</dbReference>
<feature type="compositionally biased region" description="Basic and acidic residues" evidence="2">
    <location>
        <begin position="36"/>
        <end position="47"/>
    </location>
</feature>
<dbReference type="PANTHER" id="PTHR13696">
    <property type="entry name" value="P-LOOP CONTAINING NUCLEOSIDE TRIPHOSPHATE HYDROLASE"/>
    <property type="match status" value="1"/>
</dbReference>
<evidence type="ECO:0000313" key="4">
    <source>
        <dbReference type="EMBL" id="VDM09255.1"/>
    </source>
</evidence>
<dbReference type="CDD" id="cd02042">
    <property type="entry name" value="ParAB_family"/>
    <property type="match status" value="1"/>
</dbReference>
<feature type="region of interest" description="Disordered" evidence="2">
    <location>
        <begin position="367"/>
        <end position="393"/>
    </location>
</feature>
<proteinExistence type="predicted"/>
<protein>
    <recommendedName>
        <fullName evidence="3">CobQ/CobB/MinD/ParA nucleotide binding domain-containing protein</fullName>
    </recommendedName>
</protein>
<dbReference type="GO" id="GO:0003677">
    <property type="term" value="F:DNA binding"/>
    <property type="evidence" value="ECO:0007669"/>
    <property type="project" value="InterPro"/>
</dbReference>
<feature type="domain" description="CobQ/CobB/MinD/ParA nucleotide binding" evidence="3">
    <location>
        <begin position="792"/>
        <end position="959"/>
    </location>
</feature>
<keyword evidence="1" id="KW-0175">Coiled coil</keyword>
<dbReference type="GO" id="GO:0006310">
    <property type="term" value="P:DNA recombination"/>
    <property type="evidence" value="ECO:0007669"/>
    <property type="project" value="InterPro"/>
</dbReference>
<dbReference type="Gene3D" id="3.30.930.30">
    <property type="match status" value="1"/>
</dbReference>
<dbReference type="InterPro" id="IPR001668">
    <property type="entry name" value="Mob_Pre"/>
</dbReference>
<evidence type="ECO:0000259" key="3">
    <source>
        <dbReference type="Pfam" id="PF01656"/>
    </source>
</evidence>
<dbReference type="AlphaFoldDB" id="A0A3P7FIS0"/>
<accession>A0A3P7FIS0</accession>
<dbReference type="InParanoid" id="A0A3P7FIS0"/>
<dbReference type="PANTHER" id="PTHR13696:SF96">
    <property type="entry name" value="COBQ_COBB_MIND_PARA NUCLEOTIDE BINDING DOMAIN-CONTAINING PROTEIN"/>
    <property type="match status" value="1"/>
</dbReference>
<dbReference type="InterPro" id="IPR027417">
    <property type="entry name" value="P-loop_NTPase"/>
</dbReference>